<gene>
    <name evidence="1" type="ORF">OD816_000304</name>
</gene>
<dbReference type="Proteomes" id="UP001144110">
    <property type="component" value="Unassembled WGS sequence"/>
</dbReference>
<accession>A0AAE3P597</accession>
<evidence type="ECO:0000313" key="1">
    <source>
        <dbReference type="EMBL" id="MDF2953059.1"/>
    </source>
</evidence>
<dbReference type="AlphaFoldDB" id="A0AAE3P597"/>
<organism evidence="1 2">
    <name type="scientific">Candidatus Thermodesulfobacterium syntrophicum</name>
    <dbReference type="NCBI Taxonomy" id="3060442"/>
    <lineage>
        <taxon>Bacteria</taxon>
        <taxon>Pseudomonadati</taxon>
        <taxon>Thermodesulfobacteriota</taxon>
        <taxon>Thermodesulfobacteria</taxon>
        <taxon>Thermodesulfobacteriales</taxon>
        <taxon>Thermodesulfobacteriaceae</taxon>
        <taxon>Thermodesulfobacterium</taxon>
    </lineage>
</organism>
<protein>
    <submittedName>
        <fullName evidence="1">Uncharacterized protein</fullName>
    </submittedName>
</protein>
<comment type="caution">
    <text evidence="1">The sequence shown here is derived from an EMBL/GenBank/DDBJ whole genome shotgun (WGS) entry which is preliminary data.</text>
</comment>
<dbReference type="EMBL" id="JAPHEG010000001">
    <property type="protein sequence ID" value="MDF2953059.1"/>
    <property type="molecule type" value="Genomic_DNA"/>
</dbReference>
<proteinExistence type="predicted"/>
<sequence>MIKTMLATEYPTRYVAFKYPKTLILQKNIQYFGGFEYAIYYYPVKNKTYPHLTDGLYAEMVSYQGKKYLVDITLTLPNEKRSSLDIVSFLMIMKQLYKCLKQK</sequence>
<reference evidence="1" key="1">
    <citation type="submission" date="2022-11" db="EMBL/GenBank/DDBJ databases">
        <title>Candidatus Alkanophaga archaea from heated hydrothermal vent sediment oxidize petroleum alkanes.</title>
        <authorList>
            <person name="Zehnle H."/>
            <person name="Laso-Perez R."/>
            <person name="Lipp J."/>
            <person name="Teske A."/>
            <person name="Wegener G."/>
        </authorList>
    </citation>
    <scope>NUCLEOTIDE SEQUENCE</scope>
    <source>
        <strain evidence="1">MCA70</strain>
    </source>
</reference>
<name>A0AAE3P597_9BACT</name>
<evidence type="ECO:0000313" key="2">
    <source>
        <dbReference type="Proteomes" id="UP001144110"/>
    </source>
</evidence>